<evidence type="ECO:0000256" key="1">
    <source>
        <dbReference type="ARBA" id="ARBA00006484"/>
    </source>
</evidence>
<evidence type="ECO:0000313" key="4">
    <source>
        <dbReference type="Proteomes" id="UP001600941"/>
    </source>
</evidence>
<name>A0ABQ0BZN3_9FIRM</name>
<dbReference type="PRINTS" id="PR00081">
    <property type="entry name" value="GDHRDH"/>
</dbReference>
<dbReference type="InterPro" id="IPR002347">
    <property type="entry name" value="SDR_fam"/>
</dbReference>
<gene>
    <name evidence="3" type="ORF">K340107D12_48180</name>
</gene>
<comment type="caution">
    <text evidence="3">The sequence shown here is derived from an EMBL/GenBank/DDBJ whole genome shotgun (WGS) entry which is preliminary data.</text>
</comment>
<dbReference type="Pfam" id="PF13561">
    <property type="entry name" value="adh_short_C2"/>
    <property type="match status" value="1"/>
</dbReference>
<dbReference type="PROSITE" id="PS00061">
    <property type="entry name" value="ADH_SHORT"/>
    <property type="match status" value="1"/>
</dbReference>
<comment type="similarity">
    <text evidence="1">Belongs to the short-chain dehydrogenases/reductases (SDR) family.</text>
</comment>
<keyword evidence="4" id="KW-1185">Reference proteome</keyword>
<dbReference type="Gene3D" id="3.40.50.720">
    <property type="entry name" value="NAD(P)-binding Rossmann-like Domain"/>
    <property type="match status" value="1"/>
</dbReference>
<dbReference type="InterPro" id="IPR051122">
    <property type="entry name" value="SDR_DHRS6-like"/>
</dbReference>
<reference evidence="3 4" key="1">
    <citation type="submission" date="2024-04" db="EMBL/GenBank/DDBJ databases">
        <title>Defined microbial consortia suppress multidrug-resistant proinflammatory Enterobacteriaceae via ecological control.</title>
        <authorList>
            <person name="Furuichi M."/>
            <person name="Kawaguchi T."/>
            <person name="Pust M."/>
            <person name="Yasuma K."/>
            <person name="Plichta D."/>
            <person name="Hasegawa N."/>
            <person name="Ohya T."/>
            <person name="Bhattarai S."/>
            <person name="Sasajima S."/>
            <person name="Aoto Y."/>
            <person name="Tuganbaev T."/>
            <person name="Yaginuma M."/>
            <person name="Ueda M."/>
            <person name="Okahashi N."/>
            <person name="Amafuji K."/>
            <person name="Kiridooshi Y."/>
            <person name="Sugita K."/>
            <person name="Strazar M."/>
            <person name="Skelly A."/>
            <person name="Suda W."/>
            <person name="Hattori M."/>
            <person name="Nakamoto N."/>
            <person name="Caballero S."/>
            <person name="Norman J."/>
            <person name="Olle B."/>
            <person name="Tanoue T."/>
            <person name="Arita M."/>
            <person name="Bucci V."/>
            <person name="Atarashi K."/>
            <person name="Xavier R."/>
            <person name="Honda K."/>
        </authorList>
    </citation>
    <scope>NUCLEOTIDE SEQUENCE [LARGE SCALE GENOMIC DNA]</scope>
    <source>
        <strain evidence="4">k34-0107-D12</strain>
    </source>
</reference>
<dbReference type="EMBL" id="BAABZQ010000001">
    <property type="protein sequence ID" value="GAA6502002.1"/>
    <property type="molecule type" value="Genomic_DNA"/>
</dbReference>
<dbReference type="PANTHER" id="PTHR43477:SF1">
    <property type="entry name" value="DIHYDROANTICAPSIN 7-DEHYDROGENASE"/>
    <property type="match status" value="1"/>
</dbReference>
<evidence type="ECO:0000256" key="2">
    <source>
        <dbReference type="ARBA" id="ARBA00023002"/>
    </source>
</evidence>
<dbReference type="CDD" id="cd05233">
    <property type="entry name" value="SDR_c"/>
    <property type="match status" value="1"/>
</dbReference>
<dbReference type="InterPro" id="IPR020904">
    <property type="entry name" value="Sc_DH/Rdtase_CS"/>
</dbReference>
<organism evidence="3 4">
    <name type="scientific">Blautia parvula</name>
    <dbReference type="NCBI Taxonomy" id="2877527"/>
    <lineage>
        <taxon>Bacteria</taxon>
        <taxon>Bacillati</taxon>
        <taxon>Bacillota</taxon>
        <taxon>Clostridia</taxon>
        <taxon>Lachnospirales</taxon>
        <taxon>Lachnospiraceae</taxon>
        <taxon>Blautia</taxon>
    </lineage>
</organism>
<dbReference type="RefSeq" id="WP_227209833.1">
    <property type="nucleotide sequence ID" value="NZ_BAABZQ010000001.1"/>
</dbReference>
<dbReference type="SUPFAM" id="SSF51735">
    <property type="entry name" value="NAD(P)-binding Rossmann-fold domains"/>
    <property type="match status" value="1"/>
</dbReference>
<evidence type="ECO:0000313" key="3">
    <source>
        <dbReference type="EMBL" id="GAA6502002.1"/>
    </source>
</evidence>
<keyword evidence="2" id="KW-0560">Oxidoreductase</keyword>
<dbReference type="Proteomes" id="UP001600941">
    <property type="component" value="Unassembled WGS sequence"/>
</dbReference>
<accession>A0ABQ0BZN3</accession>
<sequence length="263" mass="28394">MRFKDNIALIIGGASGMGKATALSLVQEGAHVVAFDWQEDKLALLQAQADGPGTLETFAGNVNDAGARKKIADFMKEKFGKIDSMVYAAGLVDFMTAPHNCDDELWDALMNVTVNSAFKLTRDLLPLLWDHEGKGSSVVYISSVGGFEHTSSGTAYVAAKHALTALSKNLAWSYRDRNMRVNLINPGAIRTPLTQNTELVLPGRKMDPEGIGLFYKNGVNILRGEKQLGDASDIASAVCFFLSEDSKFCCGAELTVDGGWCSY</sequence>
<dbReference type="PANTHER" id="PTHR43477">
    <property type="entry name" value="DIHYDROANTICAPSIN 7-DEHYDROGENASE"/>
    <property type="match status" value="1"/>
</dbReference>
<dbReference type="InterPro" id="IPR036291">
    <property type="entry name" value="NAD(P)-bd_dom_sf"/>
</dbReference>
<proteinExistence type="inferred from homology"/>
<protein>
    <submittedName>
        <fullName evidence="3">SDR family oxidoreductase</fullName>
    </submittedName>
</protein>